<dbReference type="Proteomes" id="UP000186895">
    <property type="component" value="Unassembled WGS sequence"/>
</dbReference>
<dbReference type="InterPro" id="IPR050950">
    <property type="entry name" value="HTH-type_LysR_regulators"/>
</dbReference>
<keyword evidence="2" id="KW-0805">Transcription regulation</keyword>
<name>A0A1N6R0U5_9GAMM</name>
<dbReference type="PRINTS" id="PR00039">
    <property type="entry name" value="HTHLYSR"/>
</dbReference>
<dbReference type="STRING" id="49186.SAMN05421647_10346"/>
<dbReference type="GO" id="GO:0003677">
    <property type="term" value="F:DNA binding"/>
    <property type="evidence" value="ECO:0007669"/>
    <property type="project" value="UniProtKB-KW"/>
</dbReference>
<proteinExistence type="inferred from homology"/>
<evidence type="ECO:0000313" key="7">
    <source>
        <dbReference type="Proteomes" id="UP000186895"/>
    </source>
</evidence>
<dbReference type="Gene3D" id="3.40.190.290">
    <property type="match status" value="1"/>
</dbReference>
<accession>A0A1N6R0U5</accession>
<feature type="domain" description="HTH lysR-type" evidence="5">
    <location>
        <begin position="8"/>
        <end position="65"/>
    </location>
</feature>
<comment type="similarity">
    <text evidence="1">Belongs to the LysR transcriptional regulatory family.</text>
</comment>
<keyword evidence="4" id="KW-0804">Transcription</keyword>
<dbReference type="SUPFAM" id="SSF53850">
    <property type="entry name" value="Periplasmic binding protein-like II"/>
    <property type="match status" value="1"/>
</dbReference>
<evidence type="ECO:0000256" key="4">
    <source>
        <dbReference type="ARBA" id="ARBA00023163"/>
    </source>
</evidence>
<dbReference type="SUPFAM" id="SSF46785">
    <property type="entry name" value="Winged helix' DNA-binding domain"/>
    <property type="match status" value="1"/>
</dbReference>
<evidence type="ECO:0000256" key="1">
    <source>
        <dbReference type="ARBA" id="ARBA00009437"/>
    </source>
</evidence>
<dbReference type="InterPro" id="IPR036390">
    <property type="entry name" value="WH_DNA-bd_sf"/>
</dbReference>
<evidence type="ECO:0000256" key="2">
    <source>
        <dbReference type="ARBA" id="ARBA00023015"/>
    </source>
</evidence>
<dbReference type="GO" id="GO:0005829">
    <property type="term" value="C:cytosol"/>
    <property type="evidence" value="ECO:0007669"/>
    <property type="project" value="TreeGrafter"/>
</dbReference>
<dbReference type="eggNOG" id="COG0583">
    <property type="taxonomic scope" value="Bacteria"/>
</dbReference>
<dbReference type="Pfam" id="PF03466">
    <property type="entry name" value="LysR_substrate"/>
    <property type="match status" value="1"/>
</dbReference>
<dbReference type="PROSITE" id="PS50931">
    <property type="entry name" value="HTH_LYSR"/>
    <property type="match status" value="1"/>
</dbReference>
<dbReference type="EMBL" id="FTMN01000003">
    <property type="protein sequence ID" value="SIQ22481.1"/>
    <property type="molecule type" value="Genomic_DNA"/>
</dbReference>
<organism evidence="6 7">
    <name type="scientific">Marinobacterium stanieri</name>
    <dbReference type="NCBI Taxonomy" id="49186"/>
    <lineage>
        <taxon>Bacteria</taxon>
        <taxon>Pseudomonadati</taxon>
        <taxon>Pseudomonadota</taxon>
        <taxon>Gammaproteobacteria</taxon>
        <taxon>Oceanospirillales</taxon>
        <taxon>Oceanospirillaceae</taxon>
        <taxon>Marinobacterium</taxon>
    </lineage>
</organism>
<dbReference type="AlphaFoldDB" id="A0A1N6R0U5"/>
<evidence type="ECO:0000256" key="3">
    <source>
        <dbReference type="ARBA" id="ARBA00023125"/>
    </source>
</evidence>
<protein>
    <submittedName>
        <fullName evidence="6">Transcriptional regulator, LysR family</fullName>
    </submittedName>
</protein>
<dbReference type="InterPro" id="IPR036388">
    <property type="entry name" value="WH-like_DNA-bd_sf"/>
</dbReference>
<gene>
    <name evidence="6" type="ORF">SAMN05421647_10346</name>
</gene>
<evidence type="ECO:0000259" key="5">
    <source>
        <dbReference type="PROSITE" id="PS50931"/>
    </source>
</evidence>
<dbReference type="Gene3D" id="1.10.10.10">
    <property type="entry name" value="Winged helix-like DNA-binding domain superfamily/Winged helix DNA-binding domain"/>
    <property type="match status" value="1"/>
</dbReference>
<dbReference type="GO" id="GO:0003700">
    <property type="term" value="F:DNA-binding transcription factor activity"/>
    <property type="evidence" value="ECO:0007669"/>
    <property type="project" value="InterPro"/>
</dbReference>
<keyword evidence="7" id="KW-1185">Reference proteome</keyword>
<dbReference type="InterPro" id="IPR000847">
    <property type="entry name" value="LysR_HTH_N"/>
</dbReference>
<dbReference type="PANTHER" id="PTHR30419">
    <property type="entry name" value="HTH-TYPE TRANSCRIPTIONAL REGULATOR YBHD"/>
    <property type="match status" value="1"/>
</dbReference>
<dbReference type="FunFam" id="1.10.10.10:FF:000001">
    <property type="entry name" value="LysR family transcriptional regulator"/>
    <property type="match status" value="1"/>
</dbReference>
<sequence>MPIGLNNVNTKQLTYFVKSAELGSIAAAARELDISQPSISQQISVLEHELKTTLFSRDVRGVCLTENGERFLAHARSVLRQLNQAQSELHQASTIPTGQVALGMTQPICNILAVPLVSMMEREFPGIELSIYTGYSSDLSRMMQSGTLDIAVSSHDDSDNTHIRHERFFRENIYLIIGHNRTFDFPEEYLQQGSIPFQALQHHDVMVTSRTDSLGFLIEQYEQETGHYLRKRQPYGQLMTTLRYVTEGHGMLITPSSSFFHLERSQEVQALEIIEPALYRDVYLMTPSDRPLTNAMAQVIEQIRNLTTQENANGHWRGLLV</sequence>
<reference evidence="6 7" key="1">
    <citation type="submission" date="2017-01" db="EMBL/GenBank/DDBJ databases">
        <authorList>
            <person name="Mah S.A."/>
            <person name="Swanson W.J."/>
            <person name="Moy G.W."/>
            <person name="Vacquier V.D."/>
        </authorList>
    </citation>
    <scope>NUCLEOTIDE SEQUENCE [LARGE SCALE GENOMIC DNA]</scope>
    <source>
        <strain evidence="6 7">DSM 7027</strain>
    </source>
</reference>
<dbReference type="InterPro" id="IPR005119">
    <property type="entry name" value="LysR_subst-bd"/>
</dbReference>
<evidence type="ECO:0000313" key="6">
    <source>
        <dbReference type="EMBL" id="SIQ22481.1"/>
    </source>
</evidence>
<dbReference type="Pfam" id="PF00126">
    <property type="entry name" value="HTH_1"/>
    <property type="match status" value="1"/>
</dbReference>
<keyword evidence="3" id="KW-0238">DNA-binding</keyword>